<dbReference type="Pfam" id="PF26355">
    <property type="entry name" value="HTH_VMAP-M9"/>
    <property type="match status" value="1"/>
</dbReference>
<dbReference type="Pfam" id="PF00931">
    <property type="entry name" value="NB-ARC"/>
    <property type="match status" value="1"/>
</dbReference>
<keyword evidence="4" id="KW-1185">Reference proteome</keyword>
<accession>A0ABT3L1L8</accession>
<dbReference type="InterPro" id="IPR058651">
    <property type="entry name" value="HTH_VMAP-M9"/>
</dbReference>
<evidence type="ECO:0000259" key="1">
    <source>
        <dbReference type="Pfam" id="PF00931"/>
    </source>
</evidence>
<dbReference type="Proteomes" id="UP001526426">
    <property type="component" value="Unassembled WGS sequence"/>
</dbReference>
<feature type="domain" description="vWA-MoxR associated protein N-terminal HTH" evidence="2">
    <location>
        <begin position="1"/>
        <end position="86"/>
    </location>
</feature>
<dbReference type="EMBL" id="JAIHOM010000013">
    <property type="protein sequence ID" value="MCW6035403.1"/>
    <property type="molecule type" value="Genomic_DNA"/>
</dbReference>
<organism evidence="3 4">
    <name type="scientific">Spirulina subsalsa FACHB-351</name>
    <dbReference type="NCBI Taxonomy" id="234711"/>
    <lineage>
        <taxon>Bacteria</taxon>
        <taxon>Bacillati</taxon>
        <taxon>Cyanobacteriota</taxon>
        <taxon>Cyanophyceae</taxon>
        <taxon>Spirulinales</taxon>
        <taxon>Spirulinaceae</taxon>
        <taxon>Spirulina</taxon>
    </lineage>
</organism>
<dbReference type="PRINTS" id="PR00364">
    <property type="entry name" value="DISEASERSIST"/>
</dbReference>
<dbReference type="InterPro" id="IPR027417">
    <property type="entry name" value="P-loop_NTPase"/>
</dbReference>
<dbReference type="SUPFAM" id="SSF52540">
    <property type="entry name" value="P-loop containing nucleoside triphosphate hydrolases"/>
    <property type="match status" value="1"/>
</dbReference>
<dbReference type="Gene3D" id="3.40.50.300">
    <property type="entry name" value="P-loop containing nucleotide triphosphate hydrolases"/>
    <property type="match status" value="1"/>
</dbReference>
<reference evidence="3 4" key="1">
    <citation type="submission" date="2021-08" db="EMBL/GenBank/DDBJ databases">
        <title>Draft genome sequence of Spirulina subsalsa with high tolerance to salinity and hype-accumulation of phycocyanin.</title>
        <authorList>
            <person name="Pei H."/>
            <person name="Jiang L."/>
        </authorList>
    </citation>
    <scope>NUCLEOTIDE SEQUENCE [LARGE SCALE GENOMIC DNA]</scope>
    <source>
        <strain evidence="3 4">FACHB-351</strain>
    </source>
</reference>
<evidence type="ECO:0000259" key="2">
    <source>
        <dbReference type="Pfam" id="PF26355"/>
    </source>
</evidence>
<feature type="domain" description="NB-ARC" evidence="1">
    <location>
        <begin position="143"/>
        <end position="241"/>
    </location>
</feature>
<dbReference type="RefSeq" id="WP_265263090.1">
    <property type="nucleotide sequence ID" value="NZ_JAIHOM010000013.1"/>
</dbReference>
<name>A0ABT3L1L8_9CYAN</name>
<comment type="caution">
    <text evidence="3">The sequence shown here is derived from an EMBL/GenBank/DDBJ whole genome shotgun (WGS) entry which is preliminary data.</text>
</comment>
<evidence type="ECO:0000313" key="3">
    <source>
        <dbReference type="EMBL" id="MCW6035403.1"/>
    </source>
</evidence>
<dbReference type="InterPro" id="IPR002182">
    <property type="entry name" value="NB-ARC"/>
</dbReference>
<proteinExistence type="predicted"/>
<sequence>MSITEVLQLVDRLVQKQTGEHLDDLQKEIIQGIWEGKTYQKIAEDSTKGYNENYIGDVSRKLFEILSEQLDEPIKKSNFCWTIERIVNSQAFGLVNANIRYCPYHPPANPPQPIPSPETPYPLKKYQDLTLAPKIHRFCDRTTELHTLSSWLCDKKIPLISVLGIAGIGKTTLVKRVVDLNQEQFDFIVWKPLKLCPSFPSLIRDILTHSNPYYEENDHQLTQLFDLFRQQRCLIVLDDLQEIFVPGKGAGQYKMEHRDYKTLLTMLTHVEHQSSLIVISQEQCPEMMELDEELYPIQALELEGLENTDILKNLGLKDRQNWCQLMALYEGHPMYLKAIARVINKVFLGKVSDFLAENRVILTDEMKDQFRDLFQRLSPIEQQIALRLTEFEQPIDRNQLNAELSLPSPDLINGLQCLQRRYLIKSITTDAVYFGLSSVFREYLLADVLN</sequence>
<gene>
    <name evidence="3" type="ORF">K4A83_03815</name>
</gene>
<protein>
    <submittedName>
        <fullName evidence="3">AAA family ATPase</fullName>
    </submittedName>
</protein>
<evidence type="ECO:0000313" key="4">
    <source>
        <dbReference type="Proteomes" id="UP001526426"/>
    </source>
</evidence>